<evidence type="ECO:0000313" key="3">
    <source>
        <dbReference type="EMBL" id="MFD1883794.1"/>
    </source>
</evidence>
<dbReference type="Proteomes" id="UP001597213">
    <property type="component" value="Unassembled WGS sequence"/>
</dbReference>
<feature type="transmembrane region" description="Helical" evidence="1">
    <location>
        <begin position="96"/>
        <end position="113"/>
    </location>
</feature>
<evidence type="ECO:0000259" key="2">
    <source>
        <dbReference type="Pfam" id="PF00892"/>
    </source>
</evidence>
<evidence type="ECO:0000313" key="4">
    <source>
        <dbReference type="Proteomes" id="UP001597213"/>
    </source>
</evidence>
<reference evidence="4" key="1">
    <citation type="journal article" date="2019" name="Int. J. Syst. Evol. Microbiol.">
        <title>The Global Catalogue of Microorganisms (GCM) 10K type strain sequencing project: providing services to taxonomists for standard genome sequencing and annotation.</title>
        <authorList>
            <consortium name="The Broad Institute Genomics Platform"/>
            <consortium name="The Broad Institute Genome Sequencing Center for Infectious Disease"/>
            <person name="Wu L."/>
            <person name="Ma J."/>
        </authorList>
    </citation>
    <scope>NUCLEOTIDE SEQUENCE [LARGE SCALE GENOMIC DNA]</scope>
    <source>
        <strain evidence="4">CCUG 56029</strain>
    </source>
</reference>
<feature type="domain" description="EamA" evidence="2">
    <location>
        <begin position="6"/>
        <end position="136"/>
    </location>
</feature>
<dbReference type="PANTHER" id="PTHR22911:SF137">
    <property type="entry name" value="SOLUTE CARRIER FAMILY 35 MEMBER G2-RELATED"/>
    <property type="match status" value="1"/>
</dbReference>
<dbReference type="Pfam" id="PF00892">
    <property type="entry name" value="EamA"/>
    <property type="match status" value="2"/>
</dbReference>
<feature type="transmembrane region" description="Helical" evidence="1">
    <location>
        <begin position="119"/>
        <end position="138"/>
    </location>
</feature>
<accession>A0ABW4RC02</accession>
<feature type="transmembrane region" description="Helical" evidence="1">
    <location>
        <begin position="222"/>
        <end position="245"/>
    </location>
</feature>
<name>A0ABW4RC02_9RHOB</name>
<dbReference type="InterPro" id="IPR000620">
    <property type="entry name" value="EamA_dom"/>
</dbReference>
<feature type="transmembrane region" description="Helical" evidence="1">
    <location>
        <begin position="6"/>
        <end position="28"/>
    </location>
</feature>
<keyword evidence="4" id="KW-1185">Reference proteome</keyword>
<feature type="transmembrane region" description="Helical" evidence="1">
    <location>
        <begin position="278"/>
        <end position="296"/>
    </location>
</feature>
<feature type="transmembrane region" description="Helical" evidence="1">
    <location>
        <begin position="63"/>
        <end position="84"/>
    </location>
</feature>
<keyword evidence="1" id="KW-1133">Transmembrane helix</keyword>
<keyword evidence="1" id="KW-0472">Membrane</keyword>
<dbReference type="EMBL" id="JBHUEN010000053">
    <property type="protein sequence ID" value="MFD1883794.1"/>
    <property type="molecule type" value="Genomic_DNA"/>
</dbReference>
<evidence type="ECO:0000256" key="1">
    <source>
        <dbReference type="SAM" id="Phobius"/>
    </source>
</evidence>
<dbReference type="RefSeq" id="WP_379145404.1">
    <property type="nucleotide sequence ID" value="NZ_JBHUEN010000053.1"/>
</dbReference>
<gene>
    <name evidence="3" type="ORF">ACFSCT_18950</name>
</gene>
<feature type="domain" description="EamA" evidence="2">
    <location>
        <begin position="157"/>
        <end position="295"/>
    </location>
</feature>
<feature type="transmembrane region" description="Helical" evidence="1">
    <location>
        <begin position="150"/>
        <end position="171"/>
    </location>
</feature>
<proteinExistence type="predicted"/>
<dbReference type="SUPFAM" id="SSF103481">
    <property type="entry name" value="Multidrug resistance efflux transporter EmrE"/>
    <property type="match status" value="2"/>
</dbReference>
<comment type="caution">
    <text evidence="3">The sequence shown here is derived from an EMBL/GenBank/DDBJ whole genome shotgun (WGS) entry which is preliminary data.</text>
</comment>
<keyword evidence="1" id="KW-0812">Transmembrane</keyword>
<organism evidence="3 4">
    <name type="scientific">Paracoccus pacificus</name>
    <dbReference type="NCBI Taxonomy" id="1463598"/>
    <lineage>
        <taxon>Bacteria</taxon>
        <taxon>Pseudomonadati</taxon>
        <taxon>Pseudomonadota</taxon>
        <taxon>Alphaproteobacteria</taxon>
        <taxon>Rhodobacterales</taxon>
        <taxon>Paracoccaceae</taxon>
        <taxon>Paracoccus</taxon>
    </lineage>
</organism>
<dbReference type="PANTHER" id="PTHR22911">
    <property type="entry name" value="ACYL-MALONYL CONDENSING ENZYME-RELATED"/>
    <property type="match status" value="1"/>
</dbReference>
<sequence length="297" mass="30093">MPVHELAALGAALCWAVTGILGAGPAAALGPLGFGRLRHLLVTAMLLVAVLVGGVWHDVTAAQILPLILSGLIGIFVGDTVLYFCMLRLGPRRTGALFALNAPIAALLGWTMLDETLSGQAILGIVLCAAGVMLAVLGRPGRSGGHRFEAVRGNVWAGIALGLLAALGQAVGSLIARPVMETGIDPVAASLIRVGTAAASLTILMALPVAGLKQTGRITPRILGQTALSGFLAMGLGMTLLLFALSGGKVGIVSTLSALSPVFILPVLWAITGARPSVTSWVGAIIAVAGMALVFLR</sequence>
<feature type="transmembrane region" description="Helical" evidence="1">
    <location>
        <begin position="251"/>
        <end position="271"/>
    </location>
</feature>
<feature type="transmembrane region" description="Helical" evidence="1">
    <location>
        <begin position="191"/>
        <end position="210"/>
    </location>
</feature>
<feature type="transmembrane region" description="Helical" evidence="1">
    <location>
        <begin position="40"/>
        <end position="57"/>
    </location>
</feature>
<dbReference type="InterPro" id="IPR037185">
    <property type="entry name" value="EmrE-like"/>
</dbReference>
<protein>
    <submittedName>
        <fullName evidence="3">DMT family transporter</fullName>
    </submittedName>
</protein>